<organism evidence="2">
    <name type="scientific">Lygus hesperus</name>
    <name type="common">Western plant bug</name>
    <dbReference type="NCBI Taxonomy" id="30085"/>
    <lineage>
        <taxon>Eukaryota</taxon>
        <taxon>Metazoa</taxon>
        <taxon>Ecdysozoa</taxon>
        <taxon>Arthropoda</taxon>
        <taxon>Hexapoda</taxon>
        <taxon>Insecta</taxon>
        <taxon>Pterygota</taxon>
        <taxon>Neoptera</taxon>
        <taxon>Paraneoptera</taxon>
        <taxon>Hemiptera</taxon>
        <taxon>Heteroptera</taxon>
        <taxon>Panheteroptera</taxon>
        <taxon>Cimicomorpha</taxon>
        <taxon>Miridae</taxon>
        <taxon>Mirini</taxon>
        <taxon>Lygus</taxon>
    </lineage>
</organism>
<proteinExistence type="predicted"/>
<feature type="non-terminal residue" evidence="2">
    <location>
        <position position="1"/>
    </location>
</feature>
<dbReference type="AlphaFoldDB" id="A0A0A9XB92"/>
<protein>
    <submittedName>
        <fullName evidence="2">PiggyBac transposable element-derived protein 2</fullName>
    </submittedName>
</protein>
<evidence type="ECO:0000313" key="2">
    <source>
        <dbReference type="EMBL" id="JAG16058.1"/>
    </source>
</evidence>
<accession>A0A0A9XB92</accession>
<evidence type="ECO:0000256" key="1">
    <source>
        <dbReference type="SAM" id="MobiDB-lite"/>
    </source>
</evidence>
<name>A0A0A9XB92_LYGHE</name>
<reference evidence="2" key="1">
    <citation type="journal article" date="2014" name="PLoS ONE">
        <title>Transcriptome-Based Identification of ABC Transporters in the Western Tarnished Plant Bug Lygus hesperus.</title>
        <authorList>
            <person name="Hull J.J."/>
            <person name="Chaney K."/>
            <person name="Geib S.M."/>
            <person name="Fabrick J.A."/>
            <person name="Brent C.S."/>
            <person name="Walsh D."/>
            <person name="Lavine L.C."/>
        </authorList>
    </citation>
    <scope>NUCLEOTIDE SEQUENCE</scope>
</reference>
<sequence length="107" mass="12002">IAIFHLEKVSVYFILIFKKWCNFAMDPDHWLNVTLKDGLTVAEIVQLLEDDILDTLGEDQDVNVQDVFIAPPPANELTDEDSGDEDSGGLIDNLTRGMHKQSDLNVC</sequence>
<gene>
    <name evidence="2" type="primary">PGBD2_2</name>
    <name evidence="2" type="ORF">CM83_103956</name>
</gene>
<dbReference type="EMBL" id="GBHO01027546">
    <property type="protein sequence ID" value="JAG16058.1"/>
    <property type="molecule type" value="Transcribed_RNA"/>
</dbReference>
<reference evidence="2" key="2">
    <citation type="submission" date="2014-07" db="EMBL/GenBank/DDBJ databases">
        <authorList>
            <person name="Hull J."/>
        </authorList>
    </citation>
    <scope>NUCLEOTIDE SEQUENCE</scope>
</reference>
<feature type="region of interest" description="Disordered" evidence="1">
    <location>
        <begin position="73"/>
        <end position="95"/>
    </location>
</feature>
<feature type="compositionally biased region" description="Acidic residues" evidence="1">
    <location>
        <begin position="77"/>
        <end position="87"/>
    </location>
</feature>